<gene>
    <name evidence="1" type="ORF">D0X99_11575</name>
</gene>
<dbReference type="AlphaFoldDB" id="A0A418PR71"/>
<evidence type="ECO:0000313" key="2">
    <source>
        <dbReference type="Proteomes" id="UP000283522"/>
    </source>
</evidence>
<reference evidence="1 2" key="1">
    <citation type="submission" date="2018-09" db="EMBL/GenBank/DDBJ databases">
        <authorList>
            <person name="Wang X."/>
            <person name="Du Z."/>
        </authorList>
    </citation>
    <scope>NUCLEOTIDE SEQUENCE [LARGE SCALE GENOMIC DNA]</scope>
    <source>
        <strain evidence="1 2">N3</strain>
    </source>
</reference>
<organism evidence="1 2">
    <name type="scientific">Algoriphagus lacus</name>
    <dbReference type="NCBI Taxonomy" id="2056311"/>
    <lineage>
        <taxon>Bacteria</taxon>
        <taxon>Pseudomonadati</taxon>
        <taxon>Bacteroidota</taxon>
        <taxon>Cytophagia</taxon>
        <taxon>Cytophagales</taxon>
        <taxon>Cyclobacteriaceae</taxon>
        <taxon>Algoriphagus</taxon>
    </lineage>
</organism>
<dbReference type="RefSeq" id="WP_119477986.1">
    <property type="nucleotide sequence ID" value="NZ_QXML01000005.1"/>
</dbReference>
<protein>
    <submittedName>
        <fullName evidence="1">Uncharacterized protein</fullName>
    </submittedName>
</protein>
<name>A0A418PR71_9BACT</name>
<keyword evidence="2" id="KW-1185">Reference proteome</keyword>
<evidence type="ECO:0000313" key="1">
    <source>
        <dbReference type="EMBL" id="RIW15081.1"/>
    </source>
</evidence>
<dbReference type="EMBL" id="QXML01000005">
    <property type="protein sequence ID" value="RIW15081.1"/>
    <property type="molecule type" value="Genomic_DNA"/>
</dbReference>
<comment type="caution">
    <text evidence="1">The sequence shown here is derived from an EMBL/GenBank/DDBJ whole genome shotgun (WGS) entry which is preliminary data.</text>
</comment>
<dbReference type="Proteomes" id="UP000283522">
    <property type="component" value="Unassembled WGS sequence"/>
</dbReference>
<sequence>MIKNAFLSFFLLFLATFAFSQSPLKYELSLTKRPSAIQEEISYMLQRGEDGGILIIKEKIFSAKGSAADSLFLTSVLEKPSDEKRILLREFVESKTTYVSDSLVITDLKVLEEIDLMVSKWNNLVEQSHLKNPNRFVLDGTTFSLSLLNENQELSSFSIHSPDDQTHPEITRLLRSLELLSKEF</sequence>
<proteinExistence type="predicted"/>
<accession>A0A418PR71</accession>
<dbReference type="OrthoDB" id="9844252at2"/>